<dbReference type="Proteomes" id="UP000193685">
    <property type="component" value="Unassembled WGS sequence"/>
</dbReference>
<name>A0A1Y2FDK2_PROLT</name>
<dbReference type="RefSeq" id="XP_040725137.1">
    <property type="nucleotide sequence ID" value="XM_040869376.1"/>
</dbReference>
<evidence type="ECO:0008006" key="4">
    <source>
        <dbReference type="Google" id="ProtNLM"/>
    </source>
</evidence>
<evidence type="ECO:0000256" key="1">
    <source>
        <dbReference type="SAM" id="SignalP"/>
    </source>
</evidence>
<keyword evidence="3" id="KW-1185">Reference proteome</keyword>
<organism evidence="2 3">
    <name type="scientific">Protomyces lactucae-debilis</name>
    <dbReference type="NCBI Taxonomy" id="2754530"/>
    <lineage>
        <taxon>Eukaryota</taxon>
        <taxon>Fungi</taxon>
        <taxon>Dikarya</taxon>
        <taxon>Ascomycota</taxon>
        <taxon>Taphrinomycotina</taxon>
        <taxon>Taphrinomycetes</taxon>
        <taxon>Taphrinales</taxon>
        <taxon>Protomycetaceae</taxon>
        <taxon>Protomyces</taxon>
    </lineage>
</organism>
<protein>
    <recommendedName>
        <fullName evidence="4">Secreted protein</fullName>
    </recommendedName>
</protein>
<comment type="caution">
    <text evidence="2">The sequence shown here is derived from an EMBL/GenBank/DDBJ whole genome shotgun (WGS) entry which is preliminary data.</text>
</comment>
<accession>A0A1Y2FDK2</accession>
<dbReference type="GeneID" id="63785975"/>
<evidence type="ECO:0000313" key="2">
    <source>
        <dbReference type="EMBL" id="ORY82003.1"/>
    </source>
</evidence>
<sequence length="102" mass="11210">MNVWNVVSKALAFSLMSTWCQVGEPLWLKELQLGVVDFDAPNLPHKDTKRRQALTSQTLLKTSPSSIIDAPGRAQAPLCLLVTPKVQELSAATTLSTHQITR</sequence>
<feature type="chain" id="PRO_5012327537" description="Secreted protein" evidence="1">
    <location>
        <begin position="21"/>
        <end position="102"/>
    </location>
</feature>
<gene>
    <name evidence="2" type="ORF">BCR37DRAFT_379920</name>
</gene>
<reference evidence="2 3" key="1">
    <citation type="submission" date="2016-07" db="EMBL/GenBank/DDBJ databases">
        <title>Pervasive Adenine N6-methylation of Active Genes in Fungi.</title>
        <authorList>
            <consortium name="DOE Joint Genome Institute"/>
            <person name="Mondo S.J."/>
            <person name="Dannebaum R.O."/>
            <person name="Kuo R.C."/>
            <person name="Labutti K."/>
            <person name="Haridas S."/>
            <person name="Kuo A."/>
            <person name="Salamov A."/>
            <person name="Ahrendt S.R."/>
            <person name="Lipzen A."/>
            <person name="Sullivan W."/>
            <person name="Andreopoulos W.B."/>
            <person name="Clum A."/>
            <person name="Lindquist E."/>
            <person name="Daum C."/>
            <person name="Ramamoorthy G.K."/>
            <person name="Gryganskyi A."/>
            <person name="Culley D."/>
            <person name="Magnuson J.K."/>
            <person name="James T.Y."/>
            <person name="O'Malley M.A."/>
            <person name="Stajich J.E."/>
            <person name="Spatafora J.W."/>
            <person name="Visel A."/>
            <person name="Grigoriev I.V."/>
        </authorList>
    </citation>
    <scope>NUCLEOTIDE SEQUENCE [LARGE SCALE GENOMIC DNA]</scope>
    <source>
        <strain evidence="2 3">12-1054</strain>
    </source>
</reference>
<dbReference type="AlphaFoldDB" id="A0A1Y2FDK2"/>
<proteinExistence type="predicted"/>
<feature type="signal peptide" evidence="1">
    <location>
        <begin position="1"/>
        <end position="20"/>
    </location>
</feature>
<keyword evidence="1" id="KW-0732">Signal</keyword>
<evidence type="ECO:0000313" key="3">
    <source>
        <dbReference type="Proteomes" id="UP000193685"/>
    </source>
</evidence>
<dbReference type="EMBL" id="MCFI01000010">
    <property type="protein sequence ID" value="ORY82003.1"/>
    <property type="molecule type" value="Genomic_DNA"/>
</dbReference>